<comment type="similarity">
    <text evidence="3">Belongs to the diphthine synthase family.</text>
</comment>
<dbReference type="InterPro" id="IPR000878">
    <property type="entry name" value="4pyrrol_Mease"/>
</dbReference>
<dbReference type="Pfam" id="PF00590">
    <property type="entry name" value="TP_methylase"/>
    <property type="match status" value="1"/>
</dbReference>
<keyword evidence="6" id="KW-0808">Transferase</keyword>
<evidence type="ECO:0000313" key="10">
    <source>
        <dbReference type="Proteomes" id="UP001652625"/>
    </source>
</evidence>
<dbReference type="Proteomes" id="UP001652625">
    <property type="component" value="Chromosome 02"/>
</dbReference>
<evidence type="ECO:0000256" key="3">
    <source>
        <dbReference type="ARBA" id="ARBA00006729"/>
    </source>
</evidence>
<dbReference type="CDD" id="cd11647">
    <property type="entry name" value="DHP5_DphB"/>
    <property type="match status" value="1"/>
</dbReference>
<reference evidence="11" key="2">
    <citation type="submission" date="2025-08" db="UniProtKB">
        <authorList>
            <consortium name="RefSeq"/>
        </authorList>
    </citation>
    <scope>IDENTIFICATION</scope>
</reference>
<evidence type="ECO:0000259" key="9">
    <source>
        <dbReference type="Pfam" id="PF00590"/>
    </source>
</evidence>
<gene>
    <name evidence="11" type="primary">LOC105845166</name>
</gene>
<protein>
    <recommendedName>
        <fullName evidence="4">diphthine methyl ester synthase</fullName>
        <ecNumber evidence="4">2.1.1.314</ecNumber>
    </recommendedName>
</protein>
<dbReference type="GeneID" id="105845166"/>
<dbReference type="InterPro" id="IPR035996">
    <property type="entry name" value="4pyrrol_Methylase_sf"/>
</dbReference>
<dbReference type="PANTHER" id="PTHR10882:SF0">
    <property type="entry name" value="DIPHTHINE METHYL ESTER SYNTHASE"/>
    <property type="match status" value="1"/>
</dbReference>
<keyword evidence="5" id="KW-0489">Methyltransferase</keyword>
<evidence type="ECO:0000256" key="7">
    <source>
        <dbReference type="ARBA" id="ARBA00022691"/>
    </source>
</evidence>
<dbReference type="HAMAP" id="MF_01084">
    <property type="entry name" value="Diphthine_synth"/>
    <property type="match status" value="1"/>
</dbReference>
<dbReference type="RefSeq" id="XP_065647832.1">
    <property type="nucleotide sequence ID" value="XM_065791760.1"/>
</dbReference>
<keyword evidence="7" id="KW-0949">S-adenosyl-L-methionine</keyword>
<dbReference type="Gene3D" id="3.40.1010.10">
    <property type="entry name" value="Cobalt-precorrin-4 Transmethylase, Domain 1"/>
    <property type="match status" value="1"/>
</dbReference>
<evidence type="ECO:0000256" key="8">
    <source>
        <dbReference type="ARBA" id="ARBA00048752"/>
    </source>
</evidence>
<evidence type="ECO:0000256" key="2">
    <source>
        <dbReference type="ARBA" id="ARBA00005156"/>
    </source>
</evidence>
<feature type="domain" description="Tetrapyrrole methylase" evidence="9">
    <location>
        <begin position="1"/>
        <end position="242"/>
    </location>
</feature>
<evidence type="ECO:0000256" key="6">
    <source>
        <dbReference type="ARBA" id="ARBA00022679"/>
    </source>
</evidence>
<comment type="pathway">
    <text evidence="2">Protein modification; peptidyl-diphthamide biosynthesis.</text>
</comment>
<dbReference type="PIRSF" id="PIRSF036432">
    <property type="entry name" value="Diphthine_synth"/>
    <property type="match status" value="1"/>
</dbReference>
<dbReference type="EC" id="2.1.1.314" evidence="4"/>
<sequence>MLYLIGLGLGDSKDITIKGLEIVKSAHKVFLEAYTSILKGGKEELENFYGRELTLADRNLVEQGADEILDQAKVNDVAFLVVGDPFGATTHTDLIIRAKERNISYKVIHNASILNAVGCCGLQLYNFGETVSIVMWQDSWRPDSFYDKIIANKERKLHTLCLLDIKVKEQSIENMMRGRAIFEPPRYLTANEAINQLLEVANERRLNKNEKKQVLDDSSFCVALARVGWEDQKIVFGTMNEVSKIDLGPPIHSLIIPGEIHYIENEMLQLFSIDHLQNTQNE</sequence>
<dbReference type="InterPro" id="IPR014777">
    <property type="entry name" value="4pyrrole_Mease_sub1"/>
</dbReference>
<dbReference type="Gene3D" id="3.30.950.10">
    <property type="entry name" value="Methyltransferase, Cobalt-precorrin-4 Transmethylase, Domain 2"/>
    <property type="match status" value="1"/>
</dbReference>
<comment type="function">
    <text evidence="1">S-adenosyl-L-methionine-dependent methyltransferase that catalyzes four methylations of the modified target histidine residue in translation elongation factor 2 (EF-2), to form an intermediate called diphthine methyl ester. The four successive methylation reactions represent the second step of diphthamide biosynthesis.</text>
</comment>
<dbReference type="InterPro" id="IPR004551">
    <property type="entry name" value="Dphthn_synthase"/>
</dbReference>
<organism evidence="10 11">
    <name type="scientific">Hydra vulgaris</name>
    <name type="common">Hydra</name>
    <name type="synonym">Hydra attenuata</name>
    <dbReference type="NCBI Taxonomy" id="6087"/>
    <lineage>
        <taxon>Eukaryota</taxon>
        <taxon>Metazoa</taxon>
        <taxon>Cnidaria</taxon>
        <taxon>Hydrozoa</taxon>
        <taxon>Hydroidolina</taxon>
        <taxon>Anthoathecata</taxon>
        <taxon>Aplanulata</taxon>
        <taxon>Hydridae</taxon>
        <taxon>Hydra</taxon>
    </lineage>
</organism>
<evidence type="ECO:0000256" key="4">
    <source>
        <dbReference type="ARBA" id="ARBA00011927"/>
    </source>
</evidence>
<dbReference type="NCBIfam" id="TIGR00522">
    <property type="entry name" value="dph5"/>
    <property type="match status" value="1"/>
</dbReference>
<comment type="catalytic activity">
    <reaction evidence="8">
        <text>2-[(3S)-amino-3-carboxypropyl]-L-histidyl-[translation elongation factor 2] + 4 S-adenosyl-L-methionine = diphthine methyl ester-[translation elongation factor 2] + 4 S-adenosyl-L-homocysteine + 3 H(+)</text>
        <dbReference type="Rhea" id="RHEA:42652"/>
        <dbReference type="Rhea" id="RHEA-COMP:9749"/>
        <dbReference type="Rhea" id="RHEA-COMP:10173"/>
        <dbReference type="ChEBI" id="CHEBI:15378"/>
        <dbReference type="ChEBI" id="CHEBI:57856"/>
        <dbReference type="ChEBI" id="CHEBI:59789"/>
        <dbReference type="ChEBI" id="CHEBI:73995"/>
        <dbReference type="ChEBI" id="CHEBI:79005"/>
        <dbReference type="EC" id="2.1.1.314"/>
    </reaction>
</comment>
<evidence type="ECO:0000256" key="5">
    <source>
        <dbReference type="ARBA" id="ARBA00022603"/>
    </source>
</evidence>
<evidence type="ECO:0000256" key="1">
    <source>
        <dbReference type="ARBA" id="ARBA00004006"/>
    </source>
</evidence>
<evidence type="ECO:0000313" key="11">
    <source>
        <dbReference type="RefSeq" id="XP_065647832.1"/>
    </source>
</evidence>
<dbReference type="SUPFAM" id="SSF53790">
    <property type="entry name" value="Tetrapyrrole methylase"/>
    <property type="match status" value="1"/>
</dbReference>
<dbReference type="InterPro" id="IPR014776">
    <property type="entry name" value="4pyrrole_Mease_sub2"/>
</dbReference>
<proteinExistence type="inferred from homology"/>
<keyword evidence="10" id="KW-1185">Reference proteome</keyword>
<name>A0ABM4BFT2_HYDVU</name>
<reference evidence="10" key="1">
    <citation type="submission" date="2025-05" db="UniProtKB">
        <authorList>
            <consortium name="RefSeq"/>
        </authorList>
    </citation>
    <scope>NUCLEOTIDE SEQUENCE [LARGE SCALE GENOMIC DNA]</scope>
</reference>
<dbReference type="PANTHER" id="PTHR10882">
    <property type="entry name" value="DIPHTHINE SYNTHASE"/>
    <property type="match status" value="1"/>
</dbReference>
<accession>A0ABM4BFT2</accession>